<gene>
    <name evidence="1" type="ORF">AQUCO_00200979v1</name>
</gene>
<name>A0A2G5F5S7_AQUCA</name>
<reference evidence="1 2" key="1">
    <citation type="submission" date="2017-09" db="EMBL/GenBank/DDBJ databases">
        <title>WGS assembly of Aquilegia coerulea Goldsmith.</title>
        <authorList>
            <person name="Hodges S."/>
            <person name="Kramer E."/>
            <person name="Nordborg M."/>
            <person name="Tomkins J."/>
            <person name="Borevitz J."/>
            <person name="Derieg N."/>
            <person name="Yan J."/>
            <person name="Mihaltcheva S."/>
            <person name="Hayes R.D."/>
            <person name="Rokhsar D."/>
        </authorList>
    </citation>
    <scope>NUCLEOTIDE SEQUENCE [LARGE SCALE GENOMIC DNA]</scope>
    <source>
        <strain evidence="2">cv. Goldsmith</strain>
    </source>
</reference>
<protein>
    <submittedName>
        <fullName evidence="1">Uncharacterized protein</fullName>
    </submittedName>
</protein>
<accession>A0A2G5F5S7</accession>
<dbReference type="EMBL" id="KZ305019">
    <property type="protein sequence ID" value="PIA63329.1"/>
    <property type="molecule type" value="Genomic_DNA"/>
</dbReference>
<proteinExistence type="predicted"/>
<dbReference type="InParanoid" id="A0A2G5F5S7"/>
<evidence type="ECO:0000313" key="2">
    <source>
        <dbReference type="Proteomes" id="UP000230069"/>
    </source>
</evidence>
<sequence length="88" mass="10286">MNNNSSMEWSFTKTETTIKGTIVLDKRYTISIPNILSTQFQLQIEEPKHIQPMRHTHQIQPYIACCKMNHVHQNISNPCITCTKFNHT</sequence>
<dbReference type="Proteomes" id="UP000230069">
    <property type="component" value="Unassembled WGS sequence"/>
</dbReference>
<keyword evidence="2" id="KW-1185">Reference proteome</keyword>
<dbReference type="AlphaFoldDB" id="A0A2G5F5S7"/>
<evidence type="ECO:0000313" key="1">
    <source>
        <dbReference type="EMBL" id="PIA63329.1"/>
    </source>
</evidence>
<organism evidence="1 2">
    <name type="scientific">Aquilegia coerulea</name>
    <name type="common">Rocky mountain columbine</name>
    <dbReference type="NCBI Taxonomy" id="218851"/>
    <lineage>
        <taxon>Eukaryota</taxon>
        <taxon>Viridiplantae</taxon>
        <taxon>Streptophyta</taxon>
        <taxon>Embryophyta</taxon>
        <taxon>Tracheophyta</taxon>
        <taxon>Spermatophyta</taxon>
        <taxon>Magnoliopsida</taxon>
        <taxon>Ranunculales</taxon>
        <taxon>Ranunculaceae</taxon>
        <taxon>Thalictroideae</taxon>
        <taxon>Aquilegia</taxon>
    </lineage>
</organism>